<sequence length="193" mass="19865">MFWVVACGVGVCSLVSTALNFHQVSLLGERGLTAAEAAATFIPQTLAGLAASFLLGWLADHVADRVLIIATMIVLAAATAGAGWVHPGWTAAVYGLALGVCNNGVRTLEAVAFPRCFGLRHLGAIRGVVHSVTVGASAFGPVILALGRSWTVSYRPVLLALCLLPVAVVVAATVISPPPSVPPQRHDAEPENS</sequence>
<keyword evidence="2" id="KW-0813">Transport</keyword>
<comment type="caution">
    <text evidence="7">The sequence shown here is derived from an EMBL/GenBank/DDBJ whole genome shotgun (WGS) entry which is preliminary data.</text>
</comment>
<dbReference type="PANTHER" id="PTHR43385">
    <property type="entry name" value="RIBOFLAVIN TRANSPORTER RIBJ"/>
    <property type="match status" value="1"/>
</dbReference>
<feature type="transmembrane region" description="Helical" evidence="6">
    <location>
        <begin position="66"/>
        <end position="85"/>
    </location>
</feature>
<evidence type="ECO:0000313" key="7">
    <source>
        <dbReference type="EMBL" id="MDR7304266.1"/>
    </source>
</evidence>
<dbReference type="Gene3D" id="1.20.1250.20">
    <property type="entry name" value="MFS general substrate transporter like domains"/>
    <property type="match status" value="1"/>
</dbReference>
<evidence type="ECO:0000256" key="3">
    <source>
        <dbReference type="ARBA" id="ARBA00022692"/>
    </source>
</evidence>
<dbReference type="SUPFAM" id="SSF103473">
    <property type="entry name" value="MFS general substrate transporter"/>
    <property type="match status" value="1"/>
</dbReference>
<dbReference type="Proteomes" id="UP001180845">
    <property type="component" value="Unassembled WGS sequence"/>
</dbReference>
<feature type="transmembrane region" description="Helical" evidence="6">
    <location>
        <begin position="127"/>
        <end position="146"/>
    </location>
</feature>
<dbReference type="RefSeq" id="WP_310277737.1">
    <property type="nucleotide sequence ID" value="NZ_JAVDXW010000001.1"/>
</dbReference>
<organism evidence="7 8">
    <name type="scientific">Haloactinomyces albus</name>
    <dbReference type="NCBI Taxonomy" id="1352928"/>
    <lineage>
        <taxon>Bacteria</taxon>
        <taxon>Bacillati</taxon>
        <taxon>Actinomycetota</taxon>
        <taxon>Actinomycetes</taxon>
        <taxon>Actinopolysporales</taxon>
        <taxon>Actinopolysporaceae</taxon>
        <taxon>Haloactinomyces</taxon>
    </lineage>
</organism>
<evidence type="ECO:0000256" key="6">
    <source>
        <dbReference type="SAM" id="Phobius"/>
    </source>
</evidence>
<proteinExistence type="predicted"/>
<evidence type="ECO:0000313" key="8">
    <source>
        <dbReference type="Proteomes" id="UP001180845"/>
    </source>
</evidence>
<dbReference type="InterPro" id="IPR052983">
    <property type="entry name" value="MFS_Riboflavin_Transporter"/>
</dbReference>
<dbReference type="GO" id="GO:0022857">
    <property type="term" value="F:transmembrane transporter activity"/>
    <property type="evidence" value="ECO:0007669"/>
    <property type="project" value="InterPro"/>
</dbReference>
<dbReference type="InterPro" id="IPR036259">
    <property type="entry name" value="MFS_trans_sf"/>
</dbReference>
<reference evidence="7" key="1">
    <citation type="submission" date="2023-07" db="EMBL/GenBank/DDBJ databases">
        <title>Sequencing the genomes of 1000 actinobacteria strains.</title>
        <authorList>
            <person name="Klenk H.-P."/>
        </authorList>
    </citation>
    <scope>NUCLEOTIDE SEQUENCE</scope>
    <source>
        <strain evidence="7">DSM 45977</strain>
    </source>
</reference>
<evidence type="ECO:0000256" key="1">
    <source>
        <dbReference type="ARBA" id="ARBA00004141"/>
    </source>
</evidence>
<gene>
    <name evidence="7" type="ORF">JOF55_004447</name>
</gene>
<evidence type="ECO:0000256" key="4">
    <source>
        <dbReference type="ARBA" id="ARBA00022989"/>
    </source>
</evidence>
<keyword evidence="8" id="KW-1185">Reference proteome</keyword>
<keyword evidence="5 6" id="KW-0472">Membrane</keyword>
<evidence type="ECO:0000256" key="2">
    <source>
        <dbReference type="ARBA" id="ARBA00022448"/>
    </source>
</evidence>
<comment type="subcellular location">
    <subcellularLocation>
        <location evidence="1">Membrane</location>
        <topology evidence="1">Multi-pass membrane protein</topology>
    </subcellularLocation>
</comment>
<feature type="transmembrane region" description="Helical" evidence="6">
    <location>
        <begin position="158"/>
        <end position="176"/>
    </location>
</feature>
<keyword evidence="3 6" id="KW-0812">Transmembrane</keyword>
<name>A0AAE3ZG10_9ACTN</name>
<evidence type="ECO:0000256" key="5">
    <source>
        <dbReference type="ARBA" id="ARBA00023136"/>
    </source>
</evidence>
<dbReference type="Pfam" id="PF07690">
    <property type="entry name" value="MFS_1"/>
    <property type="match status" value="1"/>
</dbReference>
<accession>A0AAE3ZG10</accession>
<protein>
    <submittedName>
        <fullName evidence="7">MFS family permease</fullName>
    </submittedName>
</protein>
<dbReference type="EMBL" id="JAVDXW010000001">
    <property type="protein sequence ID" value="MDR7304266.1"/>
    <property type="molecule type" value="Genomic_DNA"/>
</dbReference>
<dbReference type="GO" id="GO:0016020">
    <property type="term" value="C:membrane"/>
    <property type="evidence" value="ECO:0007669"/>
    <property type="project" value="UniProtKB-SubCell"/>
</dbReference>
<keyword evidence="4 6" id="KW-1133">Transmembrane helix</keyword>
<dbReference type="InterPro" id="IPR011701">
    <property type="entry name" value="MFS"/>
</dbReference>
<dbReference type="AlphaFoldDB" id="A0AAE3ZG10"/>
<feature type="transmembrane region" description="Helical" evidence="6">
    <location>
        <begin position="41"/>
        <end position="59"/>
    </location>
</feature>
<dbReference type="PANTHER" id="PTHR43385:SF1">
    <property type="entry name" value="RIBOFLAVIN TRANSPORTER RIBJ"/>
    <property type="match status" value="1"/>
</dbReference>